<proteinExistence type="predicted"/>
<reference evidence="1 2" key="1">
    <citation type="submission" date="2016-10" db="EMBL/GenBank/DDBJ databases">
        <authorList>
            <person name="de Groot N.N."/>
        </authorList>
    </citation>
    <scope>NUCLEOTIDE SEQUENCE [LARGE SCALE GENOMIC DNA]</scope>
    <source>
        <strain evidence="1 2">MON 2.2</strain>
    </source>
</reference>
<organism evidence="1 2">
    <name type="scientific">Auraticoccus monumenti</name>
    <dbReference type="NCBI Taxonomy" id="675864"/>
    <lineage>
        <taxon>Bacteria</taxon>
        <taxon>Bacillati</taxon>
        <taxon>Actinomycetota</taxon>
        <taxon>Actinomycetes</taxon>
        <taxon>Propionibacteriales</taxon>
        <taxon>Propionibacteriaceae</taxon>
        <taxon>Auraticoccus</taxon>
    </lineage>
</organism>
<dbReference type="RefSeq" id="WP_157677218.1">
    <property type="nucleotide sequence ID" value="NZ_LT629688.1"/>
</dbReference>
<protein>
    <submittedName>
        <fullName evidence="1">Predicted amidophosphoribosyltransferases</fullName>
    </submittedName>
</protein>
<gene>
    <name evidence="1" type="ORF">SAMN04489747_3801</name>
</gene>
<dbReference type="AlphaFoldDB" id="A0A1G7E2I2"/>
<evidence type="ECO:0000313" key="1">
    <source>
        <dbReference type="EMBL" id="SDE57914.1"/>
    </source>
</evidence>
<dbReference type="InterPro" id="IPR029057">
    <property type="entry name" value="PRTase-like"/>
</dbReference>
<dbReference type="Gene3D" id="3.40.50.2020">
    <property type="match status" value="1"/>
</dbReference>
<dbReference type="STRING" id="675864.SAMN04489747_3801"/>
<keyword evidence="2" id="KW-1185">Reference proteome</keyword>
<dbReference type="SUPFAM" id="SSF53271">
    <property type="entry name" value="PRTase-like"/>
    <property type="match status" value="1"/>
</dbReference>
<dbReference type="PANTHER" id="PTHR47505">
    <property type="entry name" value="DNA UTILIZATION PROTEIN YHGH"/>
    <property type="match status" value="1"/>
</dbReference>
<dbReference type="PANTHER" id="PTHR47505:SF1">
    <property type="entry name" value="DNA UTILIZATION PROTEIN YHGH"/>
    <property type="match status" value="1"/>
</dbReference>
<keyword evidence="1" id="KW-0808">Transferase</keyword>
<dbReference type="GO" id="GO:0016757">
    <property type="term" value="F:glycosyltransferase activity"/>
    <property type="evidence" value="ECO:0007669"/>
    <property type="project" value="UniProtKB-KW"/>
</dbReference>
<name>A0A1G7E2I2_9ACTN</name>
<accession>A0A1G7E2I2</accession>
<evidence type="ECO:0000313" key="2">
    <source>
        <dbReference type="Proteomes" id="UP000198546"/>
    </source>
</evidence>
<keyword evidence="1" id="KW-0328">Glycosyltransferase</keyword>
<dbReference type="OrthoDB" id="5244859at2"/>
<dbReference type="InterPro" id="IPR051910">
    <property type="entry name" value="ComF/GntX_DNA_util-trans"/>
</dbReference>
<sequence>MRVWADAAADLLLGAACPGCGVPGLGCCPACRAALEEEPVRHWRSLWPRGSPEPVLAAAPYAGVVRQLVTAYKERQAWSLAGLLGPRLGLAVAALLEERGWDGPVLLVPVPSSPAVVRERGLDTTARLASRAAGWLRGAGLPVRSGPRLAHRRRVGDQAELSAAERWENLSGALAARAGPRSGEAWVVVDDVVTTGASLAEARRASADVGAHVLGGAVVAATERRPEVPGQ</sequence>
<dbReference type="EMBL" id="LT629688">
    <property type="protein sequence ID" value="SDE57914.1"/>
    <property type="molecule type" value="Genomic_DNA"/>
</dbReference>
<dbReference type="Proteomes" id="UP000198546">
    <property type="component" value="Chromosome i"/>
</dbReference>